<dbReference type="EMBL" id="JAUIQD010000001">
    <property type="protein sequence ID" value="KAK3363691.1"/>
    <property type="molecule type" value="Genomic_DNA"/>
</dbReference>
<reference evidence="1" key="2">
    <citation type="submission" date="2023-06" db="EMBL/GenBank/DDBJ databases">
        <authorList>
            <consortium name="Lawrence Berkeley National Laboratory"/>
            <person name="Haridas S."/>
            <person name="Hensen N."/>
            <person name="Bonometti L."/>
            <person name="Westerberg I."/>
            <person name="Brannstrom I.O."/>
            <person name="Guillou S."/>
            <person name="Cros-Aarteil S."/>
            <person name="Calhoun S."/>
            <person name="Kuo A."/>
            <person name="Mondo S."/>
            <person name="Pangilinan J."/>
            <person name="Riley R."/>
            <person name="Labutti K."/>
            <person name="Andreopoulos B."/>
            <person name="Lipzen A."/>
            <person name="Chen C."/>
            <person name="Yanf M."/>
            <person name="Daum C."/>
            <person name="Ng V."/>
            <person name="Clum A."/>
            <person name="Steindorff A."/>
            <person name="Ohm R."/>
            <person name="Martin F."/>
            <person name="Silar P."/>
            <person name="Natvig D."/>
            <person name="Lalanne C."/>
            <person name="Gautier V."/>
            <person name="Ament-Velasquez S.L."/>
            <person name="Kruys A."/>
            <person name="Hutchinson M.I."/>
            <person name="Powell A.J."/>
            <person name="Barry K."/>
            <person name="Miller A.N."/>
            <person name="Grigoriev I.V."/>
            <person name="Debuchy R."/>
            <person name="Gladieux P."/>
            <person name="Thoren M.H."/>
            <person name="Johannesson H."/>
        </authorList>
    </citation>
    <scope>NUCLEOTIDE SEQUENCE</scope>
    <source>
        <strain evidence="1">CBS 955.72</strain>
    </source>
</reference>
<keyword evidence="2" id="KW-1185">Reference proteome</keyword>
<dbReference type="Proteomes" id="UP001275084">
    <property type="component" value="Unassembled WGS sequence"/>
</dbReference>
<organism evidence="1 2">
    <name type="scientific">Lasiosphaeria hispida</name>
    <dbReference type="NCBI Taxonomy" id="260671"/>
    <lineage>
        <taxon>Eukaryota</taxon>
        <taxon>Fungi</taxon>
        <taxon>Dikarya</taxon>
        <taxon>Ascomycota</taxon>
        <taxon>Pezizomycotina</taxon>
        <taxon>Sordariomycetes</taxon>
        <taxon>Sordariomycetidae</taxon>
        <taxon>Sordariales</taxon>
        <taxon>Lasiosphaeriaceae</taxon>
        <taxon>Lasiosphaeria</taxon>
    </lineage>
</organism>
<protein>
    <submittedName>
        <fullName evidence="1">Uncharacterized protein</fullName>
    </submittedName>
</protein>
<comment type="caution">
    <text evidence="1">The sequence shown here is derived from an EMBL/GenBank/DDBJ whole genome shotgun (WGS) entry which is preliminary data.</text>
</comment>
<evidence type="ECO:0000313" key="1">
    <source>
        <dbReference type="EMBL" id="KAK3363691.1"/>
    </source>
</evidence>
<reference evidence="1" key="1">
    <citation type="journal article" date="2023" name="Mol. Phylogenet. Evol.">
        <title>Genome-scale phylogeny and comparative genomics of the fungal order Sordariales.</title>
        <authorList>
            <person name="Hensen N."/>
            <person name="Bonometti L."/>
            <person name="Westerberg I."/>
            <person name="Brannstrom I.O."/>
            <person name="Guillou S."/>
            <person name="Cros-Aarteil S."/>
            <person name="Calhoun S."/>
            <person name="Haridas S."/>
            <person name="Kuo A."/>
            <person name="Mondo S."/>
            <person name="Pangilinan J."/>
            <person name="Riley R."/>
            <person name="LaButti K."/>
            <person name="Andreopoulos B."/>
            <person name="Lipzen A."/>
            <person name="Chen C."/>
            <person name="Yan M."/>
            <person name="Daum C."/>
            <person name="Ng V."/>
            <person name="Clum A."/>
            <person name="Steindorff A."/>
            <person name="Ohm R.A."/>
            <person name="Martin F."/>
            <person name="Silar P."/>
            <person name="Natvig D.O."/>
            <person name="Lalanne C."/>
            <person name="Gautier V."/>
            <person name="Ament-Velasquez S.L."/>
            <person name="Kruys A."/>
            <person name="Hutchinson M.I."/>
            <person name="Powell A.J."/>
            <person name="Barry K."/>
            <person name="Miller A.N."/>
            <person name="Grigoriev I.V."/>
            <person name="Debuchy R."/>
            <person name="Gladieux P."/>
            <person name="Hiltunen Thoren M."/>
            <person name="Johannesson H."/>
        </authorList>
    </citation>
    <scope>NUCLEOTIDE SEQUENCE</scope>
    <source>
        <strain evidence="1">CBS 955.72</strain>
    </source>
</reference>
<gene>
    <name evidence="1" type="ORF">B0T25DRAFT_562677</name>
</gene>
<name>A0AAJ0MKD5_9PEZI</name>
<proteinExistence type="predicted"/>
<sequence length="170" mass="18364">MRPPARAHAVLRTRIIQADSQASLQVFFREPPPMRELELGQEKSLPAAGTFTDVPDPRAAPARAHLDPQKAGGAFALSSPATPPTRLLDREDPERILPIGSVGELLAQAPTCVAATLTSSDGRVPPHEVAFDRLLCFLERGFFPASPVEWIDVATLDGVVRLRSTTRAGR</sequence>
<evidence type="ECO:0000313" key="2">
    <source>
        <dbReference type="Proteomes" id="UP001275084"/>
    </source>
</evidence>
<dbReference type="AlphaFoldDB" id="A0AAJ0MKD5"/>
<accession>A0AAJ0MKD5</accession>